<feature type="domain" description="Aminotransferase class I/classII large" evidence="2">
    <location>
        <begin position="35"/>
        <end position="378"/>
    </location>
</feature>
<dbReference type="Pfam" id="PF00155">
    <property type="entry name" value="Aminotran_1_2"/>
    <property type="match status" value="1"/>
</dbReference>
<name>A0A0D2J7N4_9BACT</name>
<keyword evidence="1 3" id="KW-0032">Aminotransferase</keyword>
<dbReference type="InterPro" id="IPR015424">
    <property type="entry name" value="PyrdxlP-dep_Trfase"/>
</dbReference>
<evidence type="ECO:0000313" key="3">
    <source>
        <dbReference type="EMBL" id="KIX11741.1"/>
    </source>
</evidence>
<organism evidence="3 4">
    <name type="scientific">Dethiosulfatarculus sandiegensis</name>
    <dbReference type="NCBI Taxonomy" id="1429043"/>
    <lineage>
        <taxon>Bacteria</taxon>
        <taxon>Pseudomonadati</taxon>
        <taxon>Thermodesulfobacteriota</taxon>
        <taxon>Desulfarculia</taxon>
        <taxon>Desulfarculales</taxon>
        <taxon>Desulfarculaceae</taxon>
        <taxon>Dethiosulfatarculus</taxon>
    </lineage>
</organism>
<dbReference type="CDD" id="cd00609">
    <property type="entry name" value="AAT_like"/>
    <property type="match status" value="1"/>
</dbReference>
<dbReference type="Gene3D" id="3.40.640.10">
    <property type="entry name" value="Type I PLP-dependent aspartate aminotransferase-like (Major domain)"/>
    <property type="match status" value="1"/>
</dbReference>
<dbReference type="NCBIfam" id="NF005305">
    <property type="entry name" value="PRK06836.1"/>
    <property type="match status" value="1"/>
</dbReference>
<protein>
    <recommendedName>
        <fullName evidence="1">Aminotransferase</fullName>
        <ecNumber evidence="1">2.6.1.-</ecNumber>
    </recommendedName>
</protein>
<accession>A0A0D2J7N4</accession>
<evidence type="ECO:0000313" key="4">
    <source>
        <dbReference type="Proteomes" id="UP000032233"/>
    </source>
</evidence>
<dbReference type="EMBL" id="AZAC01000045">
    <property type="protein sequence ID" value="KIX11741.1"/>
    <property type="molecule type" value="Genomic_DNA"/>
</dbReference>
<dbReference type="GO" id="GO:0008483">
    <property type="term" value="F:transaminase activity"/>
    <property type="evidence" value="ECO:0007669"/>
    <property type="project" value="UniProtKB-KW"/>
</dbReference>
<dbReference type="GO" id="GO:0030170">
    <property type="term" value="F:pyridoxal phosphate binding"/>
    <property type="evidence" value="ECO:0007669"/>
    <property type="project" value="InterPro"/>
</dbReference>
<dbReference type="RefSeq" id="WP_044351677.1">
    <property type="nucleotide sequence ID" value="NZ_AZAC01000045.1"/>
</dbReference>
<gene>
    <name evidence="3" type="ORF">X474_22985</name>
</gene>
<dbReference type="PANTHER" id="PTHR42691">
    <property type="entry name" value="ASPARTATE AMINOTRANSFERASE YHDR-RELATED"/>
    <property type="match status" value="1"/>
</dbReference>
<sequence>MPISDQMVELMGKQSWIRVMYEEGLKLKEKYGPENVYDFSLGNPDLPPPSEYLEALKELAADINTPHGYMPNPGWPQVRESVAGFVSEEQEVKLTGEHIVMGTGAAGVLNCLCKVLLNQGDEVMTPNPYFSEYVAYVSNHGGVLAPVDSKEDFQLDLDAMEKAVNERTRMVIINSPHNPTGVVYPAEDLKKLGEILDRKSAEFDKRIYLVSDEPYRKIIYDGLSVPSVFRAYDHTIVVSSYSKDLSLAGERIGFGAVNPVCEDADLIIKGMSVATRILGFVNAPSLSQLAVGRLQGVSVDVARYEKRKNMLTKALIEAGYEFAMPQGAFYIFPKTPTKDDVAFAMALKDQRIIVVPGTGFGRAGHFRISYAVPESTIEASLPGFAKALKDFKA</sequence>
<keyword evidence="1 3" id="KW-0808">Transferase</keyword>
<dbReference type="InParanoid" id="A0A0D2J7N4"/>
<dbReference type="PATRIC" id="fig|1429043.3.peg.4863"/>
<reference evidence="3 4" key="1">
    <citation type="submission" date="2013-11" db="EMBL/GenBank/DDBJ databases">
        <title>Metagenomic analysis of a methanogenic consortium involved in long chain n-alkane degradation.</title>
        <authorList>
            <person name="Davidova I.A."/>
            <person name="Callaghan A.V."/>
            <person name="Wawrik B."/>
            <person name="Pruitt S."/>
            <person name="Marks C."/>
            <person name="Duncan K.E."/>
            <person name="Suflita J.M."/>
        </authorList>
    </citation>
    <scope>NUCLEOTIDE SEQUENCE [LARGE SCALE GENOMIC DNA]</scope>
    <source>
        <strain evidence="3 4">SPR</strain>
    </source>
</reference>
<dbReference type="InterPro" id="IPR004838">
    <property type="entry name" value="NHTrfase_class1_PyrdxlP-BS"/>
</dbReference>
<dbReference type="Gene3D" id="3.90.1150.10">
    <property type="entry name" value="Aspartate Aminotransferase, domain 1"/>
    <property type="match status" value="2"/>
</dbReference>
<dbReference type="PANTHER" id="PTHR42691:SF1">
    <property type="entry name" value="ASPARTATE AMINOTRANSFERASE YHDR-RELATED"/>
    <property type="match status" value="1"/>
</dbReference>
<dbReference type="OrthoDB" id="9804474at2"/>
<dbReference type="SUPFAM" id="SSF53383">
    <property type="entry name" value="PLP-dependent transferases"/>
    <property type="match status" value="1"/>
</dbReference>
<comment type="similarity">
    <text evidence="1">Belongs to the class-I pyridoxal-phosphate-dependent aminotransferase family.</text>
</comment>
<dbReference type="InterPro" id="IPR015422">
    <property type="entry name" value="PyrdxlP-dep_Trfase_small"/>
</dbReference>
<dbReference type="InterPro" id="IPR004839">
    <property type="entry name" value="Aminotransferase_I/II_large"/>
</dbReference>
<evidence type="ECO:0000259" key="2">
    <source>
        <dbReference type="Pfam" id="PF00155"/>
    </source>
</evidence>
<dbReference type="STRING" id="1429043.X474_22985"/>
<comment type="caution">
    <text evidence="3">The sequence shown here is derived from an EMBL/GenBank/DDBJ whole genome shotgun (WGS) entry which is preliminary data.</text>
</comment>
<keyword evidence="4" id="KW-1185">Reference proteome</keyword>
<proteinExistence type="inferred from homology"/>
<dbReference type="AlphaFoldDB" id="A0A0D2J7N4"/>
<comment type="cofactor">
    <cofactor evidence="1">
        <name>pyridoxal 5'-phosphate</name>
        <dbReference type="ChEBI" id="CHEBI:597326"/>
    </cofactor>
</comment>
<dbReference type="Proteomes" id="UP000032233">
    <property type="component" value="Unassembled WGS sequence"/>
</dbReference>
<dbReference type="EC" id="2.6.1.-" evidence="1"/>
<dbReference type="PROSITE" id="PS00105">
    <property type="entry name" value="AA_TRANSFER_CLASS_1"/>
    <property type="match status" value="1"/>
</dbReference>
<dbReference type="InterPro" id="IPR015421">
    <property type="entry name" value="PyrdxlP-dep_Trfase_major"/>
</dbReference>
<evidence type="ECO:0000256" key="1">
    <source>
        <dbReference type="RuleBase" id="RU000481"/>
    </source>
</evidence>